<dbReference type="SUPFAM" id="SSF53167">
    <property type="entry name" value="Purine and uridine phosphorylases"/>
    <property type="match status" value="1"/>
</dbReference>
<dbReference type="GO" id="GO:0009116">
    <property type="term" value="P:nucleoside metabolic process"/>
    <property type="evidence" value="ECO:0007669"/>
    <property type="project" value="InterPro"/>
</dbReference>
<evidence type="ECO:0000313" key="2">
    <source>
        <dbReference type="EMBL" id="RZU36956.1"/>
    </source>
</evidence>
<dbReference type="GO" id="GO:0008782">
    <property type="term" value="F:adenosylhomocysteine nucleosidase activity"/>
    <property type="evidence" value="ECO:0007669"/>
    <property type="project" value="TreeGrafter"/>
</dbReference>
<dbReference type="PANTHER" id="PTHR46832:SF1">
    <property type="entry name" value="5'-METHYLTHIOADENOSINE_S-ADENOSYLHOMOCYSTEINE NUCLEOSIDASE"/>
    <property type="match status" value="1"/>
</dbReference>
<dbReference type="GO" id="GO:0008930">
    <property type="term" value="F:methylthioadenosine nucleosidase activity"/>
    <property type="evidence" value="ECO:0007669"/>
    <property type="project" value="TreeGrafter"/>
</dbReference>
<dbReference type="Proteomes" id="UP000292423">
    <property type="component" value="Unassembled WGS sequence"/>
</dbReference>
<dbReference type="AlphaFoldDB" id="A0A4V2G3G7"/>
<dbReference type="EMBL" id="SHKX01000016">
    <property type="protein sequence ID" value="RZU36956.1"/>
    <property type="molecule type" value="Genomic_DNA"/>
</dbReference>
<keyword evidence="3" id="KW-1185">Reference proteome</keyword>
<dbReference type="Gene3D" id="3.40.50.1580">
    <property type="entry name" value="Nucleoside phosphorylase domain"/>
    <property type="match status" value="1"/>
</dbReference>
<dbReference type="RefSeq" id="WP_130415593.1">
    <property type="nucleotide sequence ID" value="NZ_SHKX01000016.1"/>
</dbReference>
<dbReference type="InterPro" id="IPR035994">
    <property type="entry name" value="Nucleoside_phosphorylase_sf"/>
</dbReference>
<dbReference type="Pfam" id="PF01048">
    <property type="entry name" value="PNP_UDP_1"/>
    <property type="match status" value="1"/>
</dbReference>
<dbReference type="OrthoDB" id="997641at2"/>
<name>A0A4V2G3G7_9GAMM</name>
<evidence type="ECO:0000259" key="1">
    <source>
        <dbReference type="Pfam" id="PF01048"/>
    </source>
</evidence>
<gene>
    <name evidence="2" type="ORF">EV700_3169</name>
</gene>
<dbReference type="InterPro" id="IPR000845">
    <property type="entry name" value="Nucleoside_phosphorylase_d"/>
</dbReference>
<reference evidence="2 3" key="1">
    <citation type="submission" date="2019-02" db="EMBL/GenBank/DDBJ databases">
        <title>Genomic Encyclopedia of Type Strains, Phase IV (KMG-IV): sequencing the most valuable type-strain genomes for metagenomic binning, comparative biology and taxonomic classification.</title>
        <authorList>
            <person name="Goeker M."/>
        </authorList>
    </citation>
    <scope>NUCLEOTIDE SEQUENCE [LARGE SCALE GENOMIC DNA]</scope>
    <source>
        <strain evidence="2 3">DSM 105135</strain>
    </source>
</reference>
<evidence type="ECO:0000313" key="3">
    <source>
        <dbReference type="Proteomes" id="UP000292423"/>
    </source>
</evidence>
<accession>A0A4V2G3G7</accession>
<dbReference type="GO" id="GO:0005829">
    <property type="term" value="C:cytosol"/>
    <property type="evidence" value="ECO:0007669"/>
    <property type="project" value="TreeGrafter"/>
</dbReference>
<dbReference type="PANTHER" id="PTHR46832">
    <property type="entry name" value="5'-METHYLTHIOADENOSINE/S-ADENOSYLHOMOCYSTEINE NUCLEOSIDASE"/>
    <property type="match status" value="1"/>
</dbReference>
<organism evidence="2 3">
    <name type="scientific">Fluviicoccus keumensis</name>
    <dbReference type="NCBI Taxonomy" id="1435465"/>
    <lineage>
        <taxon>Bacteria</taxon>
        <taxon>Pseudomonadati</taxon>
        <taxon>Pseudomonadota</taxon>
        <taxon>Gammaproteobacteria</taxon>
        <taxon>Moraxellales</taxon>
        <taxon>Moraxellaceae</taxon>
        <taxon>Fluviicoccus</taxon>
    </lineage>
</organism>
<sequence length="194" mass="20694">MNRPVLLVLALEQENHQHRLNPLADAVLYTGVGKVNAALALTRHLAACTEMPLVVNVGSAGSHCFTAGEVVNVTAFVQRDMDCTAMGVPLGQTPFESVKRLENGLAVEGLPSAACYTGDSFVTEAHPVFHLEVIDMESYALAKVCTAFDAPFLCLKFITDGADGEAAEDWSQAVVMSAHRLEDALKAALAHVFP</sequence>
<comment type="caution">
    <text evidence="2">The sequence shown here is derived from an EMBL/GenBank/DDBJ whole genome shotgun (WGS) entry which is preliminary data.</text>
</comment>
<dbReference type="GO" id="GO:0019284">
    <property type="term" value="P:L-methionine salvage from S-adenosylmethionine"/>
    <property type="evidence" value="ECO:0007669"/>
    <property type="project" value="TreeGrafter"/>
</dbReference>
<proteinExistence type="predicted"/>
<feature type="domain" description="Nucleoside phosphorylase" evidence="1">
    <location>
        <begin position="27"/>
        <end position="189"/>
    </location>
</feature>
<protein>
    <submittedName>
        <fullName evidence="2">Adenosylhomocysteine nucleosidase</fullName>
    </submittedName>
</protein>